<keyword evidence="2" id="KW-1185">Reference proteome</keyword>
<dbReference type="AlphaFoldDB" id="A0A1I4URV4"/>
<evidence type="ECO:0000313" key="2">
    <source>
        <dbReference type="Proteomes" id="UP000199561"/>
    </source>
</evidence>
<dbReference type="InterPro" id="IPR044153">
    <property type="entry name" value="PIN_Pae0151-like"/>
</dbReference>
<reference evidence="1 2" key="1">
    <citation type="submission" date="2016-10" db="EMBL/GenBank/DDBJ databases">
        <authorList>
            <person name="de Groot N.N."/>
        </authorList>
    </citation>
    <scope>NUCLEOTIDE SEQUENCE [LARGE SCALE GENOMIC DNA]</scope>
    <source>
        <strain evidence="1 2">Nm146</strain>
    </source>
</reference>
<dbReference type="CDD" id="cd09873">
    <property type="entry name" value="PIN_Pae0151-like"/>
    <property type="match status" value="1"/>
</dbReference>
<name>A0A1I4URV4_9PROT</name>
<dbReference type="InterPro" id="IPR029060">
    <property type="entry name" value="PIN-like_dom_sf"/>
</dbReference>
<evidence type="ECO:0008006" key="3">
    <source>
        <dbReference type="Google" id="ProtNLM"/>
    </source>
</evidence>
<evidence type="ECO:0000313" key="1">
    <source>
        <dbReference type="EMBL" id="SFM91692.1"/>
    </source>
</evidence>
<protein>
    <recommendedName>
        <fullName evidence="3">PIN domain-containing protein</fullName>
    </recommendedName>
</protein>
<organism evidence="1 2">
    <name type="scientific">Nitrosomonas nitrosa</name>
    <dbReference type="NCBI Taxonomy" id="52442"/>
    <lineage>
        <taxon>Bacteria</taxon>
        <taxon>Pseudomonadati</taxon>
        <taxon>Pseudomonadota</taxon>
        <taxon>Betaproteobacteria</taxon>
        <taxon>Nitrosomonadales</taxon>
        <taxon>Nitrosomonadaceae</taxon>
        <taxon>Nitrosomonas</taxon>
    </lineage>
</organism>
<accession>A0A1I4URV4</accession>
<gene>
    <name evidence="1" type="ORF">SAMN05421880_1533</name>
</gene>
<proteinExistence type="predicted"/>
<dbReference type="Proteomes" id="UP000199561">
    <property type="component" value="Unassembled WGS sequence"/>
</dbReference>
<sequence length="65" mass="7267">MSLVLDSSMALAWLFEDENSDQATNVLDQVTEIGATVPSLWRLEVANALLMAVRRSYQKIEKKIG</sequence>
<dbReference type="STRING" id="52442.SAMN05421880_1533"/>
<dbReference type="Gene3D" id="3.40.50.1010">
    <property type="entry name" value="5'-nuclease"/>
    <property type="match status" value="1"/>
</dbReference>
<dbReference type="SUPFAM" id="SSF88723">
    <property type="entry name" value="PIN domain-like"/>
    <property type="match status" value="1"/>
</dbReference>
<dbReference type="EMBL" id="FOUF01000053">
    <property type="protein sequence ID" value="SFM91692.1"/>
    <property type="molecule type" value="Genomic_DNA"/>
</dbReference>